<name>A0A1I6SKQ2_9PSEU</name>
<evidence type="ECO:0008006" key="3">
    <source>
        <dbReference type="Google" id="ProtNLM"/>
    </source>
</evidence>
<reference evidence="2" key="1">
    <citation type="submission" date="2016-10" db="EMBL/GenBank/DDBJ databases">
        <authorList>
            <person name="Varghese N."/>
            <person name="Submissions S."/>
        </authorList>
    </citation>
    <scope>NUCLEOTIDE SEQUENCE [LARGE SCALE GENOMIC DNA]</scope>
    <source>
        <strain evidence="2">DSM 44771</strain>
    </source>
</reference>
<evidence type="ECO:0000313" key="1">
    <source>
        <dbReference type="EMBL" id="SFS77511.1"/>
    </source>
</evidence>
<proteinExistence type="predicted"/>
<dbReference type="Proteomes" id="UP000198852">
    <property type="component" value="Unassembled WGS sequence"/>
</dbReference>
<evidence type="ECO:0000313" key="2">
    <source>
        <dbReference type="Proteomes" id="UP000198852"/>
    </source>
</evidence>
<dbReference type="AlphaFoldDB" id="A0A1I6SKQ2"/>
<accession>A0A1I6SKQ2</accession>
<organism evidence="1 2">
    <name type="scientific">Saccharopolyspora flava</name>
    <dbReference type="NCBI Taxonomy" id="95161"/>
    <lineage>
        <taxon>Bacteria</taxon>
        <taxon>Bacillati</taxon>
        <taxon>Actinomycetota</taxon>
        <taxon>Actinomycetes</taxon>
        <taxon>Pseudonocardiales</taxon>
        <taxon>Pseudonocardiaceae</taxon>
        <taxon>Saccharopolyspora</taxon>
    </lineage>
</organism>
<sequence length="54" mass="5683">MTSDGDLTSDLLDLTTMSLAELRTTCSPDLTEAVQRELAACAAAPAEDIQGQNQ</sequence>
<keyword evidence="2" id="KW-1185">Reference proteome</keyword>
<gene>
    <name evidence="1" type="ORF">SAMN05660874_03179</name>
</gene>
<dbReference type="STRING" id="95161.SAMN05660874_03179"/>
<dbReference type="RefSeq" id="WP_175548121.1">
    <property type="nucleotide sequence ID" value="NZ_FOZX01000005.1"/>
</dbReference>
<dbReference type="EMBL" id="FOZX01000005">
    <property type="protein sequence ID" value="SFS77511.1"/>
    <property type="molecule type" value="Genomic_DNA"/>
</dbReference>
<protein>
    <recommendedName>
        <fullName evidence="3">FXSXX-COOH protein</fullName>
    </recommendedName>
</protein>